<evidence type="ECO:0000256" key="12">
    <source>
        <dbReference type="PIRSR" id="PIRSR601384-1"/>
    </source>
</evidence>
<dbReference type="EC" id="3.4.24.39" evidence="3"/>
<accession>A0A8H4IVH5</accession>
<evidence type="ECO:0000256" key="13">
    <source>
        <dbReference type="PIRSR" id="PIRSR601384-2"/>
    </source>
</evidence>
<keyword evidence="11" id="KW-0865">Zymogen</keyword>
<dbReference type="PANTHER" id="PTHR37016">
    <property type="match status" value="1"/>
</dbReference>
<feature type="binding site" evidence="13">
    <location>
        <position position="359"/>
    </location>
    <ligand>
        <name>Zn(2+)</name>
        <dbReference type="ChEBI" id="CHEBI:29105"/>
        <note>catalytic</note>
    </ligand>
</feature>
<proteinExistence type="inferred from homology"/>
<dbReference type="GO" id="GO:0006508">
    <property type="term" value="P:proteolysis"/>
    <property type="evidence" value="ECO:0007669"/>
    <property type="project" value="UniProtKB-KW"/>
</dbReference>
<evidence type="ECO:0000256" key="3">
    <source>
        <dbReference type="ARBA" id="ARBA00012431"/>
    </source>
</evidence>
<comment type="cofactor">
    <cofactor evidence="13">
        <name>Zn(2+)</name>
        <dbReference type="ChEBI" id="CHEBI:29105"/>
    </cofactor>
    <text evidence="13">Binds 1 zinc ion per subunit.</text>
</comment>
<evidence type="ECO:0000256" key="11">
    <source>
        <dbReference type="ARBA" id="ARBA00023145"/>
    </source>
</evidence>
<keyword evidence="6 13" id="KW-0479">Metal-binding</keyword>
<dbReference type="AlphaFoldDB" id="A0A8H4IVH5"/>
<dbReference type="EMBL" id="WWBZ02000022">
    <property type="protein sequence ID" value="KAF4308241.1"/>
    <property type="molecule type" value="Genomic_DNA"/>
</dbReference>
<feature type="chain" id="PRO_5034954014" description="deuterolysin" evidence="14">
    <location>
        <begin position="19"/>
        <end position="413"/>
    </location>
</feature>
<evidence type="ECO:0000256" key="6">
    <source>
        <dbReference type="ARBA" id="ARBA00022723"/>
    </source>
</evidence>
<protein>
    <recommendedName>
        <fullName evidence="3">deuterolysin</fullName>
        <ecNumber evidence="3">3.4.24.39</ecNumber>
    </recommendedName>
</protein>
<name>A0A8H4IVH5_9PEZI</name>
<dbReference type="Gene3D" id="2.60.40.2970">
    <property type="match status" value="1"/>
</dbReference>
<evidence type="ECO:0000256" key="1">
    <source>
        <dbReference type="ARBA" id="ARBA00001187"/>
    </source>
</evidence>
<dbReference type="SUPFAM" id="SSF55486">
    <property type="entry name" value="Metalloproteases ('zincins'), catalytic domain"/>
    <property type="match status" value="1"/>
</dbReference>
<dbReference type="GO" id="GO:0046872">
    <property type="term" value="F:metal ion binding"/>
    <property type="evidence" value="ECO:0007669"/>
    <property type="project" value="UniProtKB-KW"/>
</dbReference>
<feature type="active site" evidence="12">
    <location>
        <position position="356"/>
    </location>
</feature>
<evidence type="ECO:0000256" key="2">
    <source>
        <dbReference type="ARBA" id="ARBA00010279"/>
    </source>
</evidence>
<keyword evidence="9 13" id="KW-0862">Zinc</keyword>
<dbReference type="Proteomes" id="UP000572817">
    <property type="component" value="Unassembled WGS sequence"/>
</dbReference>
<feature type="signal peptide" evidence="14">
    <location>
        <begin position="1"/>
        <end position="18"/>
    </location>
</feature>
<keyword evidence="16" id="KW-1185">Reference proteome</keyword>
<dbReference type="PANTHER" id="PTHR37016:SF3">
    <property type="entry name" value="NEUTRAL PROTEASE 2-RELATED"/>
    <property type="match status" value="1"/>
</dbReference>
<keyword evidence="8" id="KW-0378">Hydrolase</keyword>
<dbReference type="InterPro" id="IPR050414">
    <property type="entry name" value="Fungal_M35_metalloproteases"/>
</dbReference>
<feature type="binding site" evidence="13">
    <location>
        <position position="355"/>
    </location>
    <ligand>
        <name>Zn(2+)</name>
        <dbReference type="ChEBI" id="CHEBI:29105"/>
        <note>catalytic</note>
    </ligand>
</feature>
<dbReference type="OrthoDB" id="412874at2759"/>
<evidence type="ECO:0000313" key="15">
    <source>
        <dbReference type="EMBL" id="KAF4308241.1"/>
    </source>
</evidence>
<keyword evidence="7 14" id="KW-0732">Signal</keyword>
<sequence length="413" mass="45495">MNFLVQLMFAMFFAVASCNPLATSANNDTSALNKFLAGKIGDSRIGSTLVGNAFRNLAEKNNMHEDVFTDHVSGGNILVGRNGEVGLDVTITSHGGTTVQAIVTNTGKSSVHLYPFDNLFDKRLVRQINANWTDSSTSIEFTGWTPHFNGNYVDSSWQFLEAGGVLAVNVDLNDIYDLKAGGNITLRASGWVRINAADLSLSYYYRSNELLMEIKYDNVHPPPAGIDIQSGDTGIAIMENCNDEQKRKLTSAIGYCHQMAMAAADAVLEEPNPRQQDAYIDYMRDKYLAIADECVAGEWALGRITCADNVFDCGFDTLATTNCVDGRVVICDWGWGLPIYRARCHEEDLATTILHEVSHIFGVHDDETRDWDEGVLGFLYPGCKQLPGYLAKRNAETIAMYAQSVFLDCPAPY</sequence>
<reference evidence="15" key="1">
    <citation type="submission" date="2020-04" db="EMBL/GenBank/DDBJ databases">
        <title>Genome Assembly and Annotation of Botryosphaeria dothidea sdau 11-99, a Latent Pathogen of Apple Fruit Ring Rot in China.</title>
        <authorList>
            <person name="Yu C."/>
            <person name="Diao Y."/>
            <person name="Lu Q."/>
            <person name="Zhao J."/>
            <person name="Cui S."/>
            <person name="Peng C."/>
            <person name="He B."/>
            <person name="Liu H."/>
        </authorList>
    </citation>
    <scope>NUCLEOTIDE SEQUENCE [LARGE SCALE GENOMIC DNA]</scope>
    <source>
        <strain evidence="15">Sdau11-99</strain>
    </source>
</reference>
<comment type="similarity">
    <text evidence="2">Belongs to the peptidase M35 family.</text>
</comment>
<feature type="binding site" evidence="13">
    <location>
        <position position="370"/>
    </location>
    <ligand>
        <name>Zn(2+)</name>
        <dbReference type="ChEBI" id="CHEBI:29105"/>
        <note>catalytic</note>
    </ligand>
</feature>
<evidence type="ECO:0000256" key="7">
    <source>
        <dbReference type="ARBA" id="ARBA00022729"/>
    </source>
</evidence>
<evidence type="ECO:0000256" key="8">
    <source>
        <dbReference type="ARBA" id="ARBA00022801"/>
    </source>
</evidence>
<evidence type="ECO:0000256" key="4">
    <source>
        <dbReference type="ARBA" id="ARBA00022670"/>
    </source>
</evidence>
<evidence type="ECO:0000256" key="14">
    <source>
        <dbReference type="SAM" id="SignalP"/>
    </source>
</evidence>
<dbReference type="GO" id="GO:0004222">
    <property type="term" value="F:metalloendopeptidase activity"/>
    <property type="evidence" value="ECO:0007669"/>
    <property type="project" value="InterPro"/>
</dbReference>
<dbReference type="InterPro" id="IPR024079">
    <property type="entry name" value="MetalloPept_cat_dom_sf"/>
</dbReference>
<organism evidence="15 16">
    <name type="scientific">Botryosphaeria dothidea</name>
    <dbReference type="NCBI Taxonomy" id="55169"/>
    <lineage>
        <taxon>Eukaryota</taxon>
        <taxon>Fungi</taxon>
        <taxon>Dikarya</taxon>
        <taxon>Ascomycota</taxon>
        <taxon>Pezizomycotina</taxon>
        <taxon>Dothideomycetes</taxon>
        <taxon>Dothideomycetes incertae sedis</taxon>
        <taxon>Botryosphaeriales</taxon>
        <taxon>Botryosphaeriaceae</taxon>
        <taxon>Botryosphaeria</taxon>
    </lineage>
</organism>
<gene>
    <name evidence="15" type="ORF">GTA08_BOTSDO04151</name>
</gene>
<keyword evidence="4" id="KW-0645">Protease</keyword>
<dbReference type="Gene3D" id="3.40.390.10">
    <property type="entry name" value="Collagenase (Catalytic Domain)"/>
    <property type="match status" value="1"/>
</dbReference>
<dbReference type="InterPro" id="IPR001384">
    <property type="entry name" value="Peptidase_M35"/>
</dbReference>
<dbReference type="Pfam" id="PF02102">
    <property type="entry name" value="Peptidase_M35"/>
    <property type="match status" value="1"/>
</dbReference>
<evidence type="ECO:0000313" key="16">
    <source>
        <dbReference type="Proteomes" id="UP000572817"/>
    </source>
</evidence>
<evidence type="ECO:0000256" key="9">
    <source>
        <dbReference type="ARBA" id="ARBA00022833"/>
    </source>
</evidence>
<comment type="catalytic activity">
    <reaction evidence="1">
        <text>Preferential cleavage of bonds with hydrophobic residues in P1'. Also 3-Asn-|-Gln-4 and 8-Gly-|-Ser-9 bonds in insulin B chain.</text>
        <dbReference type="EC" id="3.4.24.39"/>
    </reaction>
</comment>
<keyword evidence="5" id="KW-0165">Cleavage on pair of basic residues</keyword>
<evidence type="ECO:0000256" key="10">
    <source>
        <dbReference type="ARBA" id="ARBA00023049"/>
    </source>
</evidence>
<keyword evidence="10" id="KW-0482">Metalloprotease</keyword>
<comment type="caution">
    <text evidence="15">The sequence shown here is derived from an EMBL/GenBank/DDBJ whole genome shotgun (WGS) entry which is preliminary data.</text>
</comment>
<evidence type="ECO:0000256" key="5">
    <source>
        <dbReference type="ARBA" id="ARBA00022685"/>
    </source>
</evidence>